<feature type="domain" description="Outer membrane protein beta-barrel" evidence="5">
    <location>
        <begin position="376"/>
        <end position="776"/>
    </location>
</feature>
<evidence type="ECO:0000256" key="1">
    <source>
        <dbReference type="ARBA" id="ARBA00004442"/>
    </source>
</evidence>
<comment type="caution">
    <text evidence="6">The sequence shown here is derived from an EMBL/GenBank/DDBJ whole genome shotgun (WGS) entry which is preliminary data.</text>
</comment>
<evidence type="ECO:0000259" key="5">
    <source>
        <dbReference type="Pfam" id="PF14905"/>
    </source>
</evidence>
<evidence type="ECO:0000256" key="3">
    <source>
        <dbReference type="ARBA" id="ARBA00023237"/>
    </source>
</evidence>
<dbReference type="InterPro" id="IPR008969">
    <property type="entry name" value="CarboxyPept-like_regulatory"/>
</dbReference>
<protein>
    <submittedName>
        <fullName evidence="6">TonB-dependent receptor</fullName>
    </submittedName>
</protein>
<name>A0ABR9W7R7_9BACT</name>
<keyword evidence="6" id="KW-0675">Receptor</keyword>
<dbReference type="RefSeq" id="WP_194119800.1">
    <property type="nucleotide sequence ID" value="NZ_JACYGY010000001.1"/>
</dbReference>
<keyword evidence="7" id="KW-1185">Reference proteome</keyword>
<keyword evidence="3" id="KW-0998">Cell outer membrane</keyword>
<keyword evidence="2" id="KW-0472">Membrane</keyword>
<feature type="signal peptide" evidence="4">
    <location>
        <begin position="1"/>
        <end position="18"/>
    </location>
</feature>
<evidence type="ECO:0000256" key="2">
    <source>
        <dbReference type="ARBA" id="ARBA00023136"/>
    </source>
</evidence>
<dbReference type="SUPFAM" id="SSF49464">
    <property type="entry name" value="Carboxypeptidase regulatory domain-like"/>
    <property type="match status" value="1"/>
</dbReference>
<dbReference type="InterPro" id="IPR037066">
    <property type="entry name" value="Plug_dom_sf"/>
</dbReference>
<dbReference type="SUPFAM" id="SSF56935">
    <property type="entry name" value="Porins"/>
    <property type="match status" value="1"/>
</dbReference>
<gene>
    <name evidence="6" type="ORF">IEE83_06505</name>
</gene>
<dbReference type="Proteomes" id="UP000634134">
    <property type="component" value="Unassembled WGS sequence"/>
</dbReference>
<feature type="chain" id="PRO_5045676150" evidence="4">
    <location>
        <begin position="19"/>
        <end position="800"/>
    </location>
</feature>
<evidence type="ECO:0000313" key="6">
    <source>
        <dbReference type="EMBL" id="MBE9461527.1"/>
    </source>
</evidence>
<organism evidence="6 7">
    <name type="scientific">Dyadobacter subterraneus</name>
    <dbReference type="NCBI Taxonomy" id="2773304"/>
    <lineage>
        <taxon>Bacteria</taxon>
        <taxon>Pseudomonadati</taxon>
        <taxon>Bacteroidota</taxon>
        <taxon>Cytophagia</taxon>
        <taxon>Cytophagales</taxon>
        <taxon>Spirosomataceae</taxon>
        <taxon>Dyadobacter</taxon>
    </lineage>
</organism>
<evidence type="ECO:0000256" key="4">
    <source>
        <dbReference type="SAM" id="SignalP"/>
    </source>
</evidence>
<dbReference type="Gene3D" id="2.170.130.10">
    <property type="entry name" value="TonB-dependent receptor, plug domain"/>
    <property type="match status" value="1"/>
</dbReference>
<sequence length="800" mass="89266">MKTILNILLLLLSFQLFAQQNLTGIVSDEKGQPLDFATVTLSQNGQVLTSQLTEAGKFTLTNLNQSPYELAVSLIGYKSVLRVFNMPKDSLNITLLNDDLQLNEVSIVFKKPTIERQIDRVVFNVANSILASGGTAWDALSRAPGVQTGNDGGVKANNKKVTVYMDGKPVRLSGDDLSAYLQSIPSDNIAKIEVMPNPSSKYEAQGGAVINIISKKATMDGFNASLSGGYTRGQMNRYTSNGVFNYRKNKLNIFGSYGYSDRSIQRDINFYTNYQTPTSSAYWDLNKVTVVKSKINNYTAGADYNLTENQVVGVLITGNNTANAGYGTAITDIYNNHKPKADSVLNTLSTNRGHANQYSFNLNYKIKLDSARGGGPGRSLNIDLDYAPFSKDNVQNLKNSMILPDESLAFAPYQTSSPSIQKIDIWSGKVDYGYSLGKILTMESGLKYTSITSENQFDFYNTPDVVPVLDPTRSDRFQYTENTAAAYTSLAGVSSKWNFKGGLRAEYTRTKGFSHSLDSINVKKYLRIFPTAFVTYKASENSEFGFAYSKRIERPDYRQLNPAKNYSSPYNYQSGNPFLRPAIINNLQIRYTLHQNYTFSAVYTTTKDMASNVTVQNNDTKTFYDTQQNIGSIRDIGIEFSSIHHAASWWEINNTAQGYFRNQSSNQPGNTYSDKQFYFYLRTDHAFTIDNNNGLKAEMSAWYNSAVQQGTLKLARTYDLSIGISKPVFNKQGTIRLSASDILLGNPYRIIINNQGQNNGIYQKNDTRTFTVSFSYKLGKNLAAARKRTTASEEEKRRAN</sequence>
<accession>A0ABR9W7R7</accession>
<dbReference type="Pfam" id="PF13715">
    <property type="entry name" value="CarbopepD_reg_2"/>
    <property type="match status" value="1"/>
</dbReference>
<dbReference type="PANTHER" id="PTHR40980:SF4">
    <property type="entry name" value="TONB-DEPENDENT RECEPTOR-LIKE BETA-BARREL DOMAIN-CONTAINING PROTEIN"/>
    <property type="match status" value="1"/>
</dbReference>
<dbReference type="EMBL" id="JACYGY010000001">
    <property type="protein sequence ID" value="MBE9461527.1"/>
    <property type="molecule type" value="Genomic_DNA"/>
</dbReference>
<dbReference type="Pfam" id="PF14905">
    <property type="entry name" value="OMP_b-brl_3"/>
    <property type="match status" value="1"/>
</dbReference>
<dbReference type="Gene3D" id="2.40.170.20">
    <property type="entry name" value="TonB-dependent receptor, beta-barrel domain"/>
    <property type="match status" value="1"/>
</dbReference>
<evidence type="ECO:0000313" key="7">
    <source>
        <dbReference type="Proteomes" id="UP000634134"/>
    </source>
</evidence>
<reference evidence="7" key="1">
    <citation type="submission" date="2023-07" db="EMBL/GenBank/DDBJ databases">
        <title>Dyadobacter sp. nov 'subterranea' isolated from contaminted grondwater.</title>
        <authorList>
            <person name="Szabo I."/>
            <person name="Al-Omari J."/>
            <person name="Szerdahelyi S.G."/>
            <person name="Rado J."/>
        </authorList>
    </citation>
    <scope>NUCLEOTIDE SEQUENCE [LARGE SCALE GENOMIC DNA]</scope>
    <source>
        <strain evidence="7">UP-52</strain>
    </source>
</reference>
<dbReference type="Gene3D" id="2.60.40.1120">
    <property type="entry name" value="Carboxypeptidase-like, regulatory domain"/>
    <property type="match status" value="1"/>
</dbReference>
<keyword evidence="4" id="KW-0732">Signal</keyword>
<comment type="subcellular location">
    <subcellularLocation>
        <location evidence="1">Cell outer membrane</location>
    </subcellularLocation>
</comment>
<dbReference type="PANTHER" id="PTHR40980">
    <property type="entry name" value="PLUG DOMAIN-CONTAINING PROTEIN"/>
    <property type="match status" value="1"/>
</dbReference>
<proteinExistence type="predicted"/>
<dbReference type="InterPro" id="IPR036942">
    <property type="entry name" value="Beta-barrel_TonB_sf"/>
</dbReference>
<dbReference type="InterPro" id="IPR041700">
    <property type="entry name" value="OMP_b-brl_3"/>
</dbReference>